<keyword evidence="3" id="KW-0238">DNA-binding</keyword>
<feature type="transmembrane region" description="Helical" evidence="1">
    <location>
        <begin position="134"/>
        <end position="153"/>
    </location>
</feature>
<evidence type="ECO:0000259" key="2">
    <source>
        <dbReference type="PROSITE" id="PS50930"/>
    </source>
</evidence>
<dbReference type="Proteomes" id="UP000008718">
    <property type="component" value="Chromosome"/>
</dbReference>
<dbReference type="STRING" id="694427.Palpr_1541"/>
<dbReference type="Gene3D" id="2.40.50.1020">
    <property type="entry name" value="LytTr DNA-binding domain"/>
    <property type="match status" value="1"/>
</dbReference>
<reference evidence="3 4" key="2">
    <citation type="journal article" date="2011" name="Stand. Genomic Sci.">
        <title>Complete genome sequence of Paludibacter propionicigenes type strain (WB4).</title>
        <authorList>
            <person name="Gronow S."/>
            <person name="Munk C."/>
            <person name="Lapidus A."/>
            <person name="Nolan M."/>
            <person name="Lucas S."/>
            <person name="Hammon N."/>
            <person name="Deshpande S."/>
            <person name="Cheng J.F."/>
            <person name="Tapia R."/>
            <person name="Han C."/>
            <person name="Goodwin L."/>
            <person name="Pitluck S."/>
            <person name="Liolios K."/>
            <person name="Ivanova N."/>
            <person name="Mavromatis K."/>
            <person name="Mikhailova N."/>
            <person name="Pati A."/>
            <person name="Chen A."/>
            <person name="Palaniappan K."/>
            <person name="Land M."/>
            <person name="Hauser L."/>
            <person name="Chang Y.J."/>
            <person name="Jeffries C.D."/>
            <person name="Brambilla E."/>
            <person name="Rohde M."/>
            <person name="Goker M."/>
            <person name="Detter J.C."/>
            <person name="Woyke T."/>
            <person name="Bristow J."/>
            <person name="Eisen J.A."/>
            <person name="Markowitz V."/>
            <person name="Hugenholtz P."/>
            <person name="Kyrpides N.C."/>
            <person name="Klenk H.P."/>
        </authorList>
    </citation>
    <scope>NUCLEOTIDE SEQUENCE [LARGE SCALE GENOMIC DNA]</scope>
    <source>
        <strain evidence="4">DSM 17365 / JCM 13257 / WB4</strain>
    </source>
</reference>
<gene>
    <name evidence="3" type="ordered locus">Palpr_1541</name>
</gene>
<dbReference type="PROSITE" id="PS50930">
    <property type="entry name" value="HTH_LYTTR"/>
    <property type="match status" value="1"/>
</dbReference>
<keyword evidence="1" id="KW-0472">Membrane</keyword>
<keyword evidence="1" id="KW-1133">Transmembrane helix</keyword>
<proteinExistence type="predicted"/>
<protein>
    <submittedName>
        <fullName evidence="3">LytTr DNA-binding region</fullName>
    </submittedName>
</protein>
<dbReference type="AlphaFoldDB" id="E4T4P3"/>
<feature type="transmembrane region" description="Helical" evidence="1">
    <location>
        <begin position="21"/>
        <end position="40"/>
    </location>
</feature>
<keyword evidence="1" id="KW-0812">Transmembrane</keyword>
<evidence type="ECO:0000313" key="4">
    <source>
        <dbReference type="Proteomes" id="UP000008718"/>
    </source>
</evidence>
<feature type="domain" description="HTH LytTR-type" evidence="2">
    <location>
        <begin position="221"/>
        <end position="289"/>
    </location>
</feature>
<dbReference type="EMBL" id="CP002345">
    <property type="protein sequence ID" value="ADQ79687.1"/>
    <property type="molecule type" value="Genomic_DNA"/>
</dbReference>
<dbReference type="OrthoDB" id="1118393at2"/>
<dbReference type="HOGENOM" id="CLU_076348_1_0_10"/>
<dbReference type="SMART" id="SM00850">
    <property type="entry name" value="LytTR"/>
    <property type="match status" value="1"/>
</dbReference>
<dbReference type="GO" id="GO:0003677">
    <property type="term" value="F:DNA binding"/>
    <property type="evidence" value="ECO:0007669"/>
    <property type="project" value="UniProtKB-KW"/>
</dbReference>
<accession>E4T4P3</accession>
<dbReference type="Pfam" id="PF04397">
    <property type="entry name" value="LytTR"/>
    <property type="match status" value="1"/>
</dbReference>
<evidence type="ECO:0000313" key="3">
    <source>
        <dbReference type="EMBL" id="ADQ79687.1"/>
    </source>
</evidence>
<dbReference type="InterPro" id="IPR007492">
    <property type="entry name" value="LytTR_DNA-bd_dom"/>
</dbReference>
<keyword evidence="4" id="KW-1185">Reference proteome</keyword>
<dbReference type="KEGG" id="ppn:Palpr_1541"/>
<organism evidence="3 4">
    <name type="scientific">Paludibacter propionicigenes (strain DSM 17365 / JCM 13257 / WB4)</name>
    <dbReference type="NCBI Taxonomy" id="694427"/>
    <lineage>
        <taxon>Bacteria</taxon>
        <taxon>Pseudomonadati</taxon>
        <taxon>Bacteroidota</taxon>
        <taxon>Bacteroidia</taxon>
        <taxon>Bacteroidales</taxon>
        <taxon>Paludibacteraceae</taxon>
        <taxon>Paludibacter</taxon>
    </lineage>
</organism>
<feature type="transmembrane region" description="Helical" evidence="1">
    <location>
        <begin position="52"/>
        <end position="72"/>
    </location>
</feature>
<reference key="1">
    <citation type="submission" date="2010-11" db="EMBL/GenBank/DDBJ databases">
        <title>The complete genome of Paludibacter propionicigenes DSM 17365.</title>
        <authorList>
            <consortium name="US DOE Joint Genome Institute (JGI-PGF)"/>
            <person name="Lucas S."/>
            <person name="Copeland A."/>
            <person name="Lapidus A."/>
            <person name="Bruce D."/>
            <person name="Goodwin L."/>
            <person name="Pitluck S."/>
            <person name="Kyrpides N."/>
            <person name="Mavromatis K."/>
            <person name="Ivanova N."/>
            <person name="Munk A.C."/>
            <person name="Brettin T."/>
            <person name="Detter J.C."/>
            <person name="Han C."/>
            <person name="Tapia R."/>
            <person name="Land M."/>
            <person name="Hauser L."/>
            <person name="Markowitz V."/>
            <person name="Cheng J.-F."/>
            <person name="Hugenholtz P."/>
            <person name="Woyke T."/>
            <person name="Wu D."/>
            <person name="Gronow S."/>
            <person name="Wellnitz S."/>
            <person name="Brambilla E."/>
            <person name="Klenk H.-P."/>
            <person name="Eisen J.A."/>
        </authorList>
    </citation>
    <scope>NUCLEOTIDE SEQUENCE</scope>
    <source>
        <strain>WB4</strain>
    </source>
</reference>
<sequence>MNKLVYNWLNRKYPQNFIIKHEFLGSALNAIFCLVFLLIYKPLGVRESLLLNYPATMAIYCSSAAISIIIMLKILRSINYFSDKHEWTVLKEFLSILFALSGMGIFIYFTAFWVEVSSDRWNLPTFLDSCKYAFLIGVIPFLFFTLMNSRYFYVYNIRTEAENEPSSTPQSGQPEEIIQIDSKLKKEKLNFYPDQFLYATSDGNYVVFYLYRNNKVEKEIIRNSISNIEEQLSHFPALVRTHRAFIVNIKKVYLKKGNALGYQLKLSHIDHEIPVSRQNIKTFDRQFDQLS</sequence>
<dbReference type="RefSeq" id="WP_013445056.1">
    <property type="nucleotide sequence ID" value="NC_014734.1"/>
</dbReference>
<dbReference type="eggNOG" id="COG3279">
    <property type="taxonomic scope" value="Bacteria"/>
</dbReference>
<feature type="transmembrane region" description="Helical" evidence="1">
    <location>
        <begin position="93"/>
        <end position="114"/>
    </location>
</feature>
<evidence type="ECO:0000256" key="1">
    <source>
        <dbReference type="SAM" id="Phobius"/>
    </source>
</evidence>
<name>E4T4P3_PALPW</name>